<keyword evidence="4" id="KW-1185">Reference proteome</keyword>
<feature type="compositionally biased region" description="Polar residues" evidence="1">
    <location>
        <begin position="237"/>
        <end position="249"/>
    </location>
</feature>
<comment type="caution">
    <text evidence="3">The sequence shown here is derived from an EMBL/GenBank/DDBJ whole genome shotgun (WGS) entry which is preliminary data.</text>
</comment>
<dbReference type="InterPro" id="IPR029523">
    <property type="entry name" value="INO80B/Ies2"/>
</dbReference>
<evidence type="ECO:0000259" key="2">
    <source>
        <dbReference type="SMART" id="SM01406"/>
    </source>
</evidence>
<feature type="compositionally biased region" description="Polar residues" evidence="1">
    <location>
        <begin position="71"/>
        <end position="103"/>
    </location>
</feature>
<evidence type="ECO:0000313" key="4">
    <source>
        <dbReference type="Proteomes" id="UP001150569"/>
    </source>
</evidence>
<name>A0A9W8AGX5_9FUNG</name>
<organism evidence="3 4">
    <name type="scientific">Tieghemiomyces parasiticus</name>
    <dbReference type="NCBI Taxonomy" id="78921"/>
    <lineage>
        <taxon>Eukaryota</taxon>
        <taxon>Fungi</taxon>
        <taxon>Fungi incertae sedis</taxon>
        <taxon>Zoopagomycota</taxon>
        <taxon>Kickxellomycotina</taxon>
        <taxon>Dimargaritomycetes</taxon>
        <taxon>Dimargaritales</taxon>
        <taxon>Dimargaritaceae</taxon>
        <taxon>Tieghemiomyces</taxon>
    </lineage>
</organism>
<dbReference type="OrthoDB" id="2021186at2759"/>
<feature type="domain" description="INO80 complex subunit B-like conserved region" evidence="2">
    <location>
        <begin position="362"/>
        <end position="441"/>
    </location>
</feature>
<sequence length="501" mass="54072">MGPSTPAKRSTRASTRIRKQSESSPPSTPPPKVRGVATSTGRKPTRAAASASSTPTGRMTGRKVSPHESRMQPSSPAQRGSGVLISSSPESTTSAWGRPSNSSRGREPASRSARSKIEGSTASTPSSRRGKVYYTSDEEEEGNKDDEMDVDDDDADVSDDNSNRVGSQDGDSDGNEGSEGEAIETGALAKSGQVAGVKRGRGAAKAGHLISASDDGDDGEVRNISPPPKSHHGGHTSVPTRKNATSISKASRETKGPTGRGSVKDYDESSEGSDDQDVVGDDDDEELVDDDDVEELDDPIGSQDEALYLGILPIPDDERAFATDATPKAMTKRQKARMADGPREELMELPQESKRRVMTEEELTLKRSENARRRKFQTQKRIEQDQLDTINKLLKKQASKRSKKDDADNENADTGDKETQPTEIRLVIKPEVTLLALPLPESPEDEAVEILPVRKFTGYPAPPPPCSVTDCGIQKKYTHPSKHFNACSLLHYRQLLATSGQ</sequence>
<proteinExistence type="predicted"/>
<feature type="compositionally biased region" description="Basic residues" evidence="1">
    <location>
        <begin position="393"/>
        <end position="402"/>
    </location>
</feature>
<feature type="compositionally biased region" description="Acidic residues" evidence="1">
    <location>
        <begin position="268"/>
        <end position="298"/>
    </location>
</feature>
<dbReference type="Pfam" id="PF04795">
    <property type="entry name" value="PAPA-1"/>
    <property type="match status" value="1"/>
</dbReference>
<dbReference type="GO" id="GO:0031011">
    <property type="term" value="C:Ino80 complex"/>
    <property type="evidence" value="ECO:0007669"/>
    <property type="project" value="InterPro"/>
</dbReference>
<gene>
    <name evidence="3" type="primary">INO80B_1</name>
    <name evidence="3" type="ORF">IWQ60_001293</name>
</gene>
<dbReference type="GO" id="GO:0006338">
    <property type="term" value="P:chromatin remodeling"/>
    <property type="evidence" value="ECO:0007669"/>
    <property type="project" value="InterPro"/>
</dbReference>
<dbReference type="Proteomes" id="UP001150569">
    <property type="component" value="Unassembled WGS sequence"/>
</dbReference>
<feature type="region of interest" description="Disordered" evidence="1">
    <location>
        <begin position="1"/>
        <end position="304"/>
    </location>
</feature>
<dbReference type="PANTHER" id="PTHR21561:SF12">
    <property type="entry name" value="INO80 COMPLEX SUBUNIT B"/>
    <property type="match status" value="1"/>
</dbReference>
<dbReference type="EMBL" id="JANBPT010000040">
    <property type="protein sequence ID" value="KAJ1929282.1"/>
    <property type="molecule type" value="Genomic_DNA"/>
</dbReference>
<feature type="compositionally biased region" description="Acidic residues" evidence="1">
    <location>
        <begin position="136"/>
        <end position="159"/>
    </location>
</feature>
<feature type="compositionally biased region" description="Polar residues" evidence="1">
    <location>
        <begin position="118"/>
        <end position="127"/>
    </location>
</feature>
<accession>A0A9W8AGX5</accession>
<evidence type="ECO:0000313" key="3">
    <source>
        <dbReference type="EMBL" id="KAJ1929282.1"/>
    </source>
</evidence>
<feature type="compositionally biased region" description="Basic residues" evidence="1">
    <location>
        <begin position="9"/>
        <end position="18"/>
    </location>
</feature>
<reference evidence="3" key="1">
    <citation type="submission" date="2022-07" db="EMBL/GenBank/DDBJ databases">
        <title>Phylogenomic reconstructions and comparative analyses of Kickxellomycotina fungi.</title>
        <authorList>
            <person name="Reynolds N.K."/>
            <person name="Stajich J.E."/>
            <person name="Barry K."/>
            <person name="Grigoriev I.V."/>
            <person name="Crous P."/>
            <person name="Smith M.E."/>
        </authorList>
    </citation>
    <scope>NUCLEOTIDE SEQUENCE</scope>
    <source>
        <strain evidence="3">RSA 861</strain>
    </source>
</reference>
<dbReference type="PANTHER" id="PTHR21561">
    <property type="entry name" value="INO80 COMPLEX SUBUNIT B"/>
    <property type="match status" value="1"/>
</dbReference>
<feature type="compositionally biased region" description="Basic and acidic residues" evidence="1">
    <location>
        <begin position="337"/>
        <end position="371"/>
    </location>
</feature>
<feature type="compositionally biased region" description="Acidic residues" evidence="1">
    <location>
        <begin position="170"/>
        <end position="182"/>
    </location>
</feature>
<evidence type="ECO:0000256" key="1">
    <source>
        <dbReference type="SAM" id="MobiDB-lite"/>
    </source>
</evidence>
<protein>
    <submittedName>
        <fullName evidence="3">INO80 complex subunit B</fullName>
    </submittedName>
</protein>
<dbReference type="SMART" id="SM01406">
    <property type="entry name" value="PAPA-1"/>
    <property type="match status" value="1"/>
</dbReference>
<feature type="region of interest" description="Disordered" evidence="1">
    <location>
        <begin position="320"/>
        <end position="424"/>
    </location>
</feature>
<dbReference type="InterPro" id="IPR006880">
    <property type="entry name" value="INO80B_C"/>
</dbReference>
<dbReference type="AlphaFoldDB" id="A0A9W8AGX5"/>